<feature type="region of interest" description="Disordered" evidence="1">
    <location>
        <begin position="143"/>
        <end position="165"/>
    </location>
</feature>
<accession>A0ABQ7YAL6</accession>
<organism evidence="2 3">
    <name type="scientific">Brassica napus</name>
    <name type="common">Rape</name>
    <dbReference type="NCBI Taxonomy" id="3708"/>
    <lineage>
        <taxon>Eukaryota</taxon>
        <taxon>Viridiplantae</taxon>
        <taxon>Streptophyta</taxon>
        <taxon>Embryophyta</taxon>
        <taxon>Tracheophyta</taxon>
        <taxon>Spermatophyta</taxon>
        <taxon>Magnoliopsida</taxon>
        <taxon>eudicotyledons</taxon>
        <taxon>Gunneridae</taxon>
        <taxon>Pentapetalae</taxon>
        <taxon>rosids</taxon>
        <taxon>malvids</taxon>
        <taxon>Brassicales</taxon>
        <taxon>Brassicaceae</taxon>
        <taxon>Brassiceae</taxon>
        <taxon>Brassica</taxon>
    </lineage>
</organism>
<evidence type="ECO:0000256" key="1">
    <source>
        <dbReference type="SAM" id="MobiDB-lite"/>
    </source>
</evidence>
<feature type="compositionally biased region" description="Low complexity" evidence="1">
    <location>
        <begin position="43"/>
        <end position="58"/>
    </location>
</feature>
<dbReference type="InterPro" id="IPR036883">
    <property type="entry name" value="PDCD5-like_sf"/>
</dbReference>
<name>A0ABQ7YAL6_BRANA</name>
<proteinExistence type="predicted"/>
<dbReference type="SUPFAM" id="SSF46950">
    <property type="entry name" value="Double-stranded DNA-binding domain"/>
    <property type="match status" value="1"/>
</dbReference>
<sequence>MCNRRQVPRQLGDKSGRDATQSKAYPSAAWIPILVTTAEPHKQPNQQGKNVNQQNVNQRRSPDDAEREAREMVLSQILFSHSLERKCLEDVILRAAQMEQIVEKVCEERLNTGAVAVIAQAVEHENNHGIEDERKVFKNTTEEVSHKIQTPQKKQATRLESGDYN</sequence>
<dbReference type="EMBL" id="JAGKQM010000018">
    <property type="protein sequence ID" value="KAH0865253.1"/>
    <property type="molecule type" value="Genomic_DNA"/>
</dbReference>
<evidence type="ECO:0000313" key="2">
    <source>
        <dbReference type="EMBL" id="KAH0865253.1"/>
    </source>
</evidence>
<feature type="region of interest" description="Disordered" evidence="1">
    <location>
        <begin position="1"/>
        <end position="24"/>
    </location>
</feature>
<keyword evidence="3" id="KW-1185">Reference proteome</keyword>
<dbReference type="Proteomes" id="UP000824890">
    <property type="component" value="Unassembled WGS sequence"/>
</dbReference>
<comment type="caution">
    <text evidence="2">The sequence shown here is derived from an EMBL/GenBank/DDBJ whole genome shotgun (WGS) entry which is preliminary data.</text>
</comment>
<feature type="region of interest" description="Disordered" evidence="1">
    <location>
        <begin position="37"/>
        <end position="68"/>
    </location>
</feature>
<protein>
    <submittedName>
        <fullName evidence="2">Uncharacterized protein</fullName>
    </submittedName>
</protein>
<feature type="non-terminal residue" evidence="2">
    <location>
        <position position="165"/>
    </location>
</feature>
<reference evidence="2 3" key="1">
    <citation type="submission" date="2021-05" db="EMBL/GenBank/DDBJ databases">
        <title>Genome Assembly of Synthetic Allotetraploid Brassica napus Reveals Homoeologous Exchanges between Subgenomes.</title>
        <authorList>
            <person name="Davis J.T."/>
        </authorList>
    </citation>
    <scope>NUCLEOTIDE SEQUENCE [LARGE SCALE GENOMIC DNA]</scope>
    <source>
        <strain evidence="3">cv. Da-Ae</strain>
        <tissue evidence="2">Seedling</tissue>
    </source>
</reference>
<gene>
    <name evidence="2" type="ORF">HID58_082464</name>
</gene>
<evidence type="ECO:0000313" key="3">
    <source>
        <dbReference type="Proteomes" id="UP000824890"/>
    </source>
</evidence>